<name>A0A2C9VQW6_MANES</name>
<dbReference type="PANTHER" id="PTHR35764:SF1">
    <property type="entry name" value="PROTEIN SHORTAGE IN CHIASMATA 1"/>
    <property type="match status" value="1"/>
</dbReference>
<accession>A0A2C9VQW6</accession>
<dbReference type="InterPro" id="IPR038824">
    <property type="entry name" value="SHOC1-like"/>
</dbReference>
<dbReference type="EMBL" id="CM004392">
    <property type="protein sequence ID" value="OAY48290.1"/>
    <property type="molecule type" value="Genomic_DNA"/>
</dbReference>
<dbReference type="Proteomes" id="UP000091857">
    <property type="component" value="Chromosome 6"/>
</dbReference>
<dbReference type="Gramene" id="Manes.06G147100.1.v8.1">
    <property type="protein sequence ID" value="Manes.06G147100.1.v8.1.CDS"/>
    <property type="gene ID" value="Manes.06G147100.v8.1"/>
</dbReference>
<protein>
    <recommendedName>
        <fullName evidence="4">Protein SHORTAGE IN CHIASMATA 1</fullName>
    </recommendedName>
</protein>
<feature type="region of interest" description="Disordered" evidence="1">
    <location>
        <begin position="1309"/>
        <end position="1336"/>
    </location>
</feature>
<organism evidence="2 3">
    <name type="scientific">Manihot esculenta</name>
    <name type="common">Cassava</name>
    <name type="synonym">Jatropha manihot</name>
    <dbReference type="NCBI Taxonomy" id="3983"/>
    <lineage>
        <taxon>Eukaryota</taxon>
        <taxon>Viridiplantae</taxon>
        <taxon>Streptophyta</taxon>
        <taxon>Embryophyta</taxon>
        <taxon>Tracheophyta</taxon>
        <taxon>Spermatophyta</taxon>
        <taxon>Magnoliopsida</taxon>
        <taxon>eudicotyledons</taxon>
        <taxon>Gunneridae</taxon>
        <taxon>Pentapetalae</taxon>
        <taxon>rosids</taxon>
        <taxon>fabids</taxon>
        <taxon>Malpighiales</taxon>
        <taxon>Euphorbiaceae</taxon>
        <taxon>Crotonoideae</taxon>
        <taxon>Manihoteae</taxon>
        <taxon>Manihot</taxon>
    </lineage>
</organism>
<keyword evidence="3" id="KW-1185">Reference proteome</keyword>
<comment type="caution">
    <text evidence="2">The sequence shown here is derived from an EMBL/GenBank/DDBJ whole genome shotgun (WGS) entry which is preliminary data.</text>
</comment>
<evidence type="ECO:0008006" key="4">
    <source>
        <dbReference type="Google" id="ProtNLM"/>
    </source>
</evidence>
<dbReference type="OrthoDB" id="2018152at2759"/>
<gene>
    <name evidence="2" type="ORF">MANES_06G147100v8</name>
</gene>
<evidence type="ECO:0000313" key="2">
    <source>
        <dbReference type="EMBL" id="OAY48290.1"/>
    </source>
</evidence>
<dbReference type="GO" id="GO:0000712">
    <property type="term" value="P:resolution of meiotic recombination intermediates"/>
    <property type="evidence" value="ECO:0000318"/>
    <property type="project" value="GO_Central"/>
</dbReference>
<dbReference type="PANTHER" id="PTHR35764">
    <property type="entry name" value="PROTEIN SHORTAGE IN CHIASMATA 1"/>
    <property type="match status" value="1"/>
</dbReference>
<evidence type="ECO:0000256" key="1">
    <source>
        <dbReference type="SAM" id="MobiDB-lite"/>
    </source>
</evidence>
<sequence length="1336" mass="151339">MRTRFLNTDYFTSYPSPEETLSFLKLPIPHLPPRLLSFEEDFSRFDSQANISLEVERLPIDSALSKFISQVIPEIIDVDYEDFEDHQFRNAKLCADEQRKFSWGSDEIRYSEKEAKPLFEDTKEGIEKAYGHESLEKDGEITVYEKHMQRLEVIQFEAPELDEFSENVCGFEESMRILSGVPELVNGSDIFKPGVKLLYSEKTKESVYSVEDVTLDHDMDIKACVLEADDSGSEHMNFHYYVFPFLEVDEISLRTFTNLSMEDELLSFLENTTTQWSPNDDVLGDGMELFASKPYDVLELFSNHCLTEQRLETELESIDKILVMDIISMIEKGDPALPTSPLVFQEFEFLEVDSSEIYEVFFKMQTTEEPETSEWMFRADKNFKNFNELIVSCELALVDDTFKSMPIPVHSDHHKVRSLHAIVDEILAELKPKHLSASDGIYLDWHLLEEDKCNSKILSLYQNVLESDLHNIDFDRGSFDKGKWVMDFVLSNDALDGPKVEEFKESPVIFSEGISSDQLLGVPTSKLLDDGCSKSGNGEHLRQENSAKVILFESMSKFNDLEFFLNPGKVTGDDISESAVKAHGTNATFPKEGESQSALHVEKNTDDQKLKEVLNVFPTEIKQHATASDKVEPTPIEVPEVSCSMKSEQTQACMIPFPDTIVVVNTQNFDKEMIISRRSTYQKILAMEKEGLQVVERDIDLPVDVVIISAICLVWYHCRNIRKKATTADEASSGLPFCIENIATNVLPLLSFTFSCCILLFEGEINFLSSVMESSDGLYATAASLGIDLQLFCSYSSELTDEIILSNILYAAKLCRGIFPKMPESETLAESFLTKFPSINPLTAHAILSSGSKLIEFLEWSNERRILALQHYHVPEESIVLFSAFCSYGEREDSKSIMTDCSSSVSSGPDSNKCHFNVASEKKPKKCIRSPSKIGMHMNDAWQFEPLNHFPDDVQGPPGVLKGDDCWMLRDTEILDDLQWPRPSLKDMFGQNQGMDIAQTVDYSTISKPRDSHNSKVPVILDEVENPGLYLNDKFWGQDEGSEMVINNKLDWKNTSQSENPHEDFLGEVINLTDIIGKDVPSITNSMYFSTWLPETEQDSTRKSAARRLLFGKNNCPTFPSAAAINSVSDLFSSVKDHRKSSQKNNSYAENDMPLKRTKKQLEDILMQGSVRNTKELAFKEEVSHYGGTPLSKAIHSAHPQPGSPWTIEFLNRVREKSRMRQQSFPCDTSTPDFGCSGGISKVTKRKSPSILEFFKYKGGSNPEKLHNQKKQKQYKQFPSSSNCGRYSASFLPTRTPADKRSRQTLSFAMNESGSQTRLVWSDGSAHRQSKKSRKQ</sequence>
<proteinExistence type="predicted"/>
<dbReference type="STRING" id="3983.A0A2C9VQW6"/>
<evidence type="ECO:0000313" key="3">
    <source>
        <dbReference type="Proteomes" id="UP000091857"/>
    </source>
</evidence>
<reference evidence="3" key="1">
    <citation type="journal article" date="2016" name="Nat. Biotechnol.">
        <title>Sequencing wild and cultivated cassava and related species reveals extensive interspecific hybridization and genetic diversity.</title>
        <authorList>
            <person name="Bredeson J.V."/>
            <person name="Lyons J.B."/>
            <person name="Prochnik S.E."/>
            <person name="Wu G.A."/>
            <person name="Ha C.M."/>
            <person name="Edsinger-Gonzales E."/>
            <person name="Grimwood J."/>
            <person name="Schmutz J."/>
            <person name="Rabbi I.Y."/>
            <person name="Egesi C."/>
            <person name="Nauluvula P."/>
            <person name="Lebot V."/>
            <person name="Ndunguru J."/>
            <person name="Mkamilo G."/>
            <person name="Bart R.S."/>
            <person name="Setter T.L."/>
            <person name="Gleadow R.M."/>
            <person name="Kulakow P."/>
            <person name="Ferguson M.E."/>
            <person name="Rounsley S."/>
            <person name="Rokhsar D.S."/>
        </authorList>
    </citation>
    <scope>NUCLEOTIDE SEQUENCE [LARGE SCALE GENOMIC DNA]</scope>
    <source>
        <strain evidence="3">cv. AM560-2</strain>
    </source>
</reference>
<feature type="compositionally biased region" description="Polar residues" evidence="1">
    <location>
        <begin position="1309"/>
        <end position="1319"/>
    </location>
</feature>
<feature type="region of interest" description="Disordered" evidence="1">
    <location>
        <begin position="1259"/>
        <end position="1282"/>
    </location>
</feature>